<comment type="caution">
    <text evidence="5">The sequence shown here is derived from an EMBL/GenBank/DDBJ whole genome shotgun (WGS) entry which is preliminary data.</text>
</comment>
<comment type="function">
    <text evidence="4">Involved in the restart of stalled replication forks, which reloads the replicative helicase on sites other than the origin of replication; the PriA-PriB pathway is the major replication restart pathway. During primosome assembly it facilitates complex formation between PriA and DnaT on DNA; stabilizes PriA on DNA. Stimulates the DNA unwinding activity of PriA helicase.</text>
</comment>
<evidence type="ECO:0000256" key="4">
    <source>
        <dbReference type="HAMAP-Rule" id="MF_00720"/>
    </source>
</evidence>
<dbReference type="HAMAP" id="MF_00720">
    <property type="entry name" value="PriB"/>
    <property type="match status" value="1"/>
</dbReference>
<dbReference type="RefSeq" id="WP_048900359.1">
    <property type="nucleotide sequence ID" value="NZ_AP024852.1"/>
</dbReference>
<evidence type="ECO:0000256" key="2">
    <source>
        <dbReference type="ARBA" id="ARBA00022705"/>
    </source>
</evidence>
<dbReference type="AlphaFoldDB" id="A0A0J8V8T1"/>
<evidence type="ECO:0000313" key="5">
    <source>
        <dbReference type="EMBL" id="PSW19129.1"/>
    </source>
</evidence>
<dbReference type="GO" id="GO:1990077">
    <property type="term" value="C:primosome complex"/>
    <property type="evidence" value="ECO:0007669"/>
    <property type="project" value="UniProtKB-UniRule"/>
</dbReference>
<dbReference type="OrthoDB" id="9180733at2"/>
<comment type="subunit">
    <text evidence="4">Homodimer. Interacts with PriA and DnaT. Component of the replication restart primosome. Primosome assembly occurs via a 'hand-off' mechanism. PriA binds to replication forks, subsequently PriB then DnaT bind; DnaT then displaces ssDNA to generate the helicase loading substrate.</text>
</comment>
<keyword evidence="1 4" id="KW-0639">Primosome</keyword>
<protein>
    <recommendedName>
        <fullName evidence="4">Replication restart protein PriB</fullName>
    </recommendedName>
</protein>
<dbReference type="STRING" id="680026.AB733_19930"/>
<dbReference type="PROSITE" id="PS50935">
    <property type="entry name" value="SSB"/>
    <property type="match status" value="1"/>
</dbReference>
<comment type="similarity">
    <text evidence="4">Belongs to the PriB family.</text>
</comment>
<gene>
    <name evidence="4" type="primary">priB</name>
    <name evidence="5" type="ORF">C9I94_23965</name>
</gene>
<dbReference type="NCBIfam" id="TIGR04418">
    <property type="entry name" value="PriB_gamma"/>
    <property type="match status" value="1"/>
</dbReference>
<keyword evidence="6" id="KW-1185">Reference proteome</keyword>
<dbReference type="Proteomes" id="UP000240481">
    <property type="component" value="Unassembled WGS sequence"/>
</dbReference>
<dbReference type="InterPro" id="IPR012340">
    <property type="entry name" value="NA-bd_OB-fold"/>
</dbReference>
<keyword evidence="3 4" id="KW-0238">DNA-binding</keyword>
<name>A0A0J8V8T1_9GAMM</name>
<dbReference type="Gene3D" id="2.40.50.140">
    <property type="entry name" value="Nucleic acid-binding proteins"/>
    <property type="match status" value="1"/>
</dbReference>
<dbReference type="GO" id="GO:0003697">
    <property type="term" value="F:single-stranded DNA binding"/>
    <property type="evidence" value="ECO:0007669"/>
    <property type="project" value="UniProtKB-UniRule"/>
</dbReference>
<keyword evidence="2 4" id="KW-0235">DNA replication</keyword>
<dbReference type="InterPro" id="IPR023646">
    <property type="entry name" value="Prisomal_replication_PriB"/>
</dbReference>
<dbReference type="InterPro" id="IPR000424">
    <property type="entry name" value="Primosome_PriB/ssb"/>
</dbReference>
<dbReference type="SUPFAM" id="SSF50249">
    <property type="entry name" value="Nucleic acid-binding proteins"/>
    <property type="match status" value="1"/>
</dbReference>
<organism evidence="5 6">
    <name type="scientific">Photobacterium swingsii</name>
    <dbReference type="NCBI Taxonomy" id="680026"/>
    <lineage>
        <taxon>Bacteria</taxon>
        <taxon>Pseudomonadati</taxon>
        <taxon>Pseudomonadota</taxon>
        <taxon>Gammaproteobacteria</taxon>
        <taxon>Vibrionales</taxon>
        <taxon>Vibrionaceae</taxon>
        <taxon>Photobacterium</taxon>
    </lineage>
</organism>
<evidence type="ECO:0000256" key="1">
    <source>
        <dbReference type="ARBA" id="ARBA00022515"/>
    </source>
</evidence>
<dbReference type="EMBL" id="PYLZ01000021">
    <property type="protein sequence ID" value="PSW19129.1"/>
    <property type="molecule type" value="Genomic_DNA"/>
</dbReference>
<reference evidence="5 6" key="1">
    <citation type="submission" date="2018-01" db="EMBL/GenBank/DDBJ databases">
        <title>Whole genome sequencing of Histamine producing bacteria.</title>
        <authorList>
            <person name="Butler K."/>
        </authorList>
    </citation>
    <scope>NUCLEOTIDE SEQUENCE [LARGE SCALE GENOMIC DNA]</scope>
    <source>
        <strain evidence="5 6">DSM 24669</strain>
    </source>
</reference>
<accession>A0A0J8V8T1</accession>
<evidence type="ECO:0000313" key="6">
    <source>
        <dbReference type="Proteomes" id="UP000240481"/>
    </source>
</evidence>
<sequence length="104" mass="11304">MTNRLVLSGVIAKEPKRSQSPAGVPHCHFVLEHRSYQREADLPRQVYCYINVVVSGKGLQALTQDLAVGSSIKASGFISYQTGRNGIGKLVLHADHIEINCSGD</sequence>
<dbReference type="PIRSF" id="PIRSF003135">
    <property type="entry name" value="Primosomal_n"/>
    <property type="match status" value="1"/>
</dbReference>
<proteinExistence type="inferred from homology"/>
<evidence type="ECO:0000256" key="3">
    <source>
        <dbReference type="ARBA" id="ARBA00023125"/>
    </source>
</evidence>
<dbReference type="Pfam" id="PF22657">
    <property type="entry name" value="SSB_1"/>
    <property type="match status" value="1"/>
</dbReference>
<dbReference type="GO" id="GO:0006269">
    <property type="term" value="P:DNA replication, synthesis of primer"/>
    <property type="evidence" value="ECO:0007669"/>
    <property type="project" value="UniProtKB-KW"/>
</dbReference>